<accession>A0A5J5IGB6</accession>
<organism evidence="2 3">
    <name type="scientific">Ginsengibacter hankyongi</name>
    <dbReference type="NCBI Taxonomy" id="2607284"/>
    <lineage>
        <taxon>Bacteria</taxon>
        <taxon>Pseudomonadati</taxon>
        <taxon>Bacteroidota</taxon>
        <taxon>Chitinophagia</taxon>
        <taxon>Chitinophagales</taxon>
        <taxon>Chitinophagaceae</taxon>
        <taxon>Ginsengibacter</taxon>
    </lineage>
</organism>
<evidence type="ECO:0000313" key="3">
    <source>
        <dbReference type="Proteomes" id="UP000326903"/>
    </source>
</evidence>
<proteinExistence type="predicted"/>
<reference evidence="2 3" key="1">
    <citation type="submission" date="2019-09" db="EMBL/GenBank/DDBJ databases">
        <title>Draft genome sequence of Ginsengibacter sp. BR5-29.</title>
        <authorList>
            <person name="Im W.-T."/>
        </authorList>
    </citation>
    <scope>NUCLEOTIDE SEQUENCE [LARGE SCALE GENOMIC DNA]</scope>
    <source>
        <strain evidence="2 3">BR5-29</strain>
    </source>
</reference>
<evidence type="ECO:0000256" key="1">
    <source>
        <dbReference type="SAM" id="SignalP"/>
    </source>
</evidence>
<protein>
    <submittedName>
        <fullName evidence="2">Uncharacterized protein</fullName>
    </submittedName>
</protein>
<dbReference type="Proteomes" id="UP000326903">
    <property type="component" value="Unassembled WGS sequence"/>
</dbReference>
<feature type="signal peptide" evidence="1">
    <location>
        <begin position="1"/>
        <end position="22"/>
    </location>
</feature>
<keyword evidence="1" id="KW-0732">Signal</keyword>
<evidence type="ECO:0000313" key="2">
    <source>
        <dbReference type="EMBL" id="KAA9038391.1"/>
    </source>
</evidence>
<feature type="chain" id="PRO_5023889797" evidence="1">
    <location>
        <begin position="23"/>
        <end position="135"/>
    </location>
</feature>
<sequence>MKKLFFLIALSAGLLVISSQNAAAQKGILTSKTATKSNGYTILNPGETIMIYKYIHAAHSPKEAEKHGPKYFFTTPSSDTLKELTKMNLKYAFPQNHAFHDALDANFNTDAELTSYDAFHKIYKINRLYSNSVKM</sequence>
<dbReference type="EMBL" id="VYQF01000003">
    <property type="protein sequence ID" value="KAA9038391.1"/>
    <property type="molecule type" value="Genomic_DNA"/>
</dbReference>
<gene>
    <name evidence="2" type="ORF">FW778_12525</name>
</gene>
<dbReference type="AlphaFoldDB" id="A0A5J5IGB6"/>
<dbReference type="RefSeq" id="WP_150415066.1">
    <property type="nucleotide sequence ID" value="NZ_VYQF01000003.1"/>
</dbReference>
<comment type="caution">
    <text evidence="2">The sequence shown here is derived from an EMBL/GenBank/DDBJ whole genome shotgun (WGS) entry which is preliminary data.</text>
</comment>
<keyword evidence="3" id="KW-1185">Reference proteome</keyword>
<name>A0A5J5IGB6_9BACT</name>